<protein>
    <submittedName>
        <fullName evidence="2">Uncharacterized protein</fullName>
    </submittedName>
</protein>
<comment type="caution">
    <text evidence="2">The sequence shown here is derived from an EMBL/GenBank/DDBJ whole genome shotgun (WGS) entry which is preliminary data.</text>
</comment>
<accession>A0A0G1DPN6</accession>
<gene>
    <name evidence="2" type="ORF">UV42_C0004G0003</name>
</gene>
<name>A0A0G1DPN6_9BACT</name>
<proteinExistence type="predicted"/>
<keyword evidence="1" id="KW-1133">Transmembrane helix</keyword>
<evidence type="ECO:0000313" key="2">
    <source>
        <dbReference type="EMBL" id="KKS72791.1"/>
    </source>
</evidence>
<reference evidence="2 3" key="1">
    <citation type="journal article" date="2015" name="Nature">
        <title>rRNA introns, odd ribosomes, and small enigmatic genomes across a large radiation of phyla.</title>
        <authorList>
            <person name="Brown C.T."/>
            <person name="Hug L.A."/>
            <person name="Thomas B.C."/>
            <person name="Sharon I."/>
            <person name="Castelle C.J."/>
            <person name="Singh A."/>
            <person name="Wilkins M.J."/>
            <person name="Williams K.H."/>
            <person name="Banfield J.F."/>
        </authorList>
    </citation>
    <scope>NUCLEOTIDE SEQUENCE [LARGE SCALE GENOMIC DNA]</scope>
</reference>
<feature type="transmembrane region" description="Helical" evidence="1">
    <location>
        <begin position="59"/>
        <end position="83"/>
    </location>
</feature>
<dbReference type="PATRIC" id="fig|1619052.3.peg.78"/>
<dbReference type="AlphaFoldDB" id="A0A0G1DPN6"/>
<evidence type="ECO:0000313" key="3">
    <source>
        <dbReference type="Proteomes" id="UP000033867"/>
    </source>
</evidence>
<keyword evidence="1" id="KW-0472">Membrane</keyword>
<sequence>MSRKFIQFFLFAVLAMVVYVPTSYVSAKKTVTDAPSMLGDVVDRTGLAKNDIPTYTGTIIKGVLTSVGIIFFILMFYAGFYWMTARGDEERIKKARQTIVGASIGLVIIVGSYALTSFMTTRVIKGISNTGNDSGADTADYTKVGCCFDKVRHPSDNPTELRATMWEWRITTQASCQTEGEKTTSFDEIFGSGTWQFQSVSSKNECQALYDTFCTTQTCYELSF</sequence>
<dbReference type="EMBL" id="LCEK01000004">
    <property type="protein sequence ID" value="KKS72791.1"/>
    <property type="molecule type" value="Genomic_DNA"/>
</dbReference>
<feature type="transmembrane region" description="Helical" evidence="1">
    <location>
        <begin position="95"/>
        <end position="115"/>
    </location>
</feature>
<organism evidence="2 3">
    <name type="scientific">Candidatus Magasanikbacteria bacterium GW2011_GWE2_42_7</name>
    <dbReference type="NCBI Taxonomy" id="1619052"/>
    <lineage>
        <taxon>Bacteria</taxon>
        <taxon>Candidatus Magasanikiibacteriota</taxon>
    </lineage>
</organism>
<dbReference type="Proteomes" id="UP000033867">
    <property type="component" value="Unassembled WGS sequence"/>
</dbReference>
<evidence type="ECO:0000256" key="1">
    <source>
        <dbReference type="SAM" id="Phobius"/>
    </source>
</evidence>
<keyword evidence="1" id="KW-0812">Transmembrane</keyword>